<sequence>MGRVKLPIKKIENTTNRQVTFSKRRNGLIKKAYELSVLCDVDVALIMFSPSGRATFFSGNKSIEEILERYVNLSEGEHGRMHNKEHIQKLLSKLKDEAGQICQAPSSMTSDSQIEDLRREIFTCKSQLEEMEKRLRIFEGDPSEITTLSEAEYREYVLRDTLKQVQLRKCVLEEYNSHATHSPQVHAAKTVDVNGFISRASKNPVDWFPQGDPLHVQTLNFANVYDTALVRDQQSHHCTVVDMLTPTSTLLHSANMDLNGQMNPRSSLDAGISNTLHPQFGQAIHTNSSSWQHLNPLGSRTLSIAETREVQLLNSVFLNLPGQTS</sequence>
<dbReference type="FunFam" id="3.40.1810.10:FF:000028">
    <property type="entry name" value="Agamous-like MADS-box protein AGL66 isoform A"/>
    <property type="match status" value="1"/>
</dbReference>
<proteinExistence type="predicted"/>
<evidence type="ECO:0000256" key="4">
    <source>
        <dbReference type="ARBA" id="ARBA00023163"/>
    </source>
</evidence>
<dbReference type="SUPFAM" id="SSF55455">
    <property type="entry name" value="SRF-like"/>
    <property type="match status" value="1"/>
</dbReference>
<organism evidence="7 8">
    <name type="scientific">Glycine soja</name>
    <name type="common">Wild soybean</name>
    <dbReference type="NCBI Taxonomy" id="3848"/>
    <lineage>
        <taxon>Eukaryota</taxon>
        <taxon>Viridiplantae</taxon>
        <taxon>Streptophyta</taxon>
        <taxon>Embryophyta</taxon>
        <taxon>Tracheophyta</taxon>
        <taxon>Spermatophyta</taxon>
        <taxon>Magnoliopsida</taxon>
        <taxon>eudicotyledons</taxon>
        <taxon>Gunneridae</taxon>
        <taxon>Pentapetalae</taxon>
        <taxon>rosids</taxon>
        <taxon>fabids</taxon>
        <taxon>Fabales</taxon>
        <taxon>Fabaceae</taxon>
        <taxon>Papilionoideae</taxon>
        <taxon>50 kb inversion clade</taxon>
        <taxon>NPAAA clade</taxon>
        <taxon>indigoferoid/millettioid clade</taxon>
        <taxon>Phaseoleae</taxon>
        <taxon>Glycine</taxon>
        <taxon>Glycine subgen. Soja</taxon>
    </lineage>
</organism>
<name>A0A445KVE9_GLYSO</name>
<dbReference type="Pfam" id="PF00319">
    <property type="entry name" value="SRF-TF"/>
    <property type="match status" value="1"/>
</dbReference>
<dbReference type="GO" id="GO:0005634">
    <property type="term" value="C:nucleus"/>
    <property type="evidence" value="ECO:0007669"/>
    <property type="project" value="UniProtKB-SubCell"/>
</dbReference>
<dbReference type="PANTHER" id="PTHR48019">
    <property type="entry name" value="SERUM RESPONSE FACTOR HOMOLOG"/>
    <property type="match status" value="1"/>
</dbReference>
<evidence type="ECO:0000256" key="5">
    <source>
        <dbReference type="ARBA" id="ARBA00023242"/>
    </source>
</evidence>
<keyword evidence="2" id="KW-0805">Transcription regulation</keyword>
<dbReference type="GO" id="GO:0000977">
    <property type="term" value="F:RNA polymerase II transcription regulatory region sequence-specific DNA binding"/>
    <property type="evidence" value="ECO:0007669"/>
    <property type="project" value="InterPro"/>
</dbReference>
<evidence type="ECO:0000256" key="1">
    <source>
        <dbReference type="ARBA" id="ARBA00004123"/>
    </source>
</evidence>
<gene>
    <name evidence="7" type="ORF">D0Y65_008746</name>
</gene>
<dbReference type="CDD" id="cd00265">
    <property type="entry name" value="MADS_MEF2_like"/>
    <property type="match status" value="1"/>
</dbReference>
<dbReference type="GO" id="GO:0045944">
    <property type="term" value="P:positive regulation of transcription by RNA polymerase II"/>
    <property type="evidence" value="ECO:0007669"/>
    <property type="project" value="InterPro"/>
</dbReference>
<dbReference type="InterPro" id="IPR036879">
    <property type="entry name" value="TF_MADSbox_sf"/>
</dbReference>
<protein>
    <submittedName>
        <fullName evidence="7">Agamous-like MADS-box protein AGL66 isoform A</fullName>
    </submittedName>
</protein>
<feature type="domain" description="MADS-box" evidence="6">
    <location>
        <begin position="1"/>
        <end position="61"/>
    </location>
</feature>
<evidence type="ECO:0000259" key="6">
    <source>
        <dbReference type="PROSITE" id="PS50066"/>
    </source>
</evidence>
<keyword evidence="3" id="KW-0238">DNA-binding</keyword>
<comment type="caution">
    <text evidence="7">The sequence shown here is derived from an EMBL/GenBank/DDBJ whole genome shotgun (WGS) entry which is preliminary data.</text>
</comment>
<keyword evidence="4" id="KW-0804">Transcription</keyword>
<reference evidence="7 8" key="1">
    <citation type="submission" date="2018-09" db="EMBL/GenBank/DDBJ databases">
        <title>A high-quality reference genome of wild soybean provides a powerful tool to mine soybean genomes.</title>
        <authorList>
            <person name="Xie M."/>
            <person name="Chung C.Y.L."/>
            <person name="Li M.-W."/>
            <person name="Wong F.-L."/>
            <person name="Chan T.-F."/>
            <person name="Lam H.-M."/>
        </authorList>
    </citation>
    <scope>NUCLEOTIDE SEQUENCE [LARGE SCALE GENOMIC DNA]</scope>
    <source>
        <strain evidence="8">cv. W05</strain>
        <tissue evidence="7">Hypocotyl of etiolated seedlings</tissue>
    </source>
</reference>
<dbReference type="Gene3D" id="3.40.1810.10">
    <property type="entry name" value="Transcription factor, MADS-box"/>
    <property type="match status" value="1"/>
</dbReference>
<dbReference type="Proteomes" id="UP000289340">
    <property type="component" value="Chromosome 4"/>
</dbReference>
<evidence type="ECO:0000256" key="2">
    <source>
        <dbReference type="ARBA" id="ARBA00023015"/>
    </source>
</evidence>
<keyword evidence="5" id="KW-0539">Nucleus</keyword>
<dbReference type="EMBL" id="QZWG01000004">
    <property type="protein sequence ID" value="RZC14972.1"/>
    <property type="molecule type" value="Genomic_DNA"/>
</dbReference>
<dbReference type="InterPro" id="IPR050142">
    <property type="entry name" value="MADS-box/MEF2_TF"/>
</dbReference>
<dbReference type="GO" id="GO:0046983">
    <property type="term" value="F:protein dimerization activity"/>
    <property type="evidence" value="ECO:0007669"/>
    <property type="project" value="InterPro"/>
</dbReference>
<dbReference type="PROSITE" id="PS50066">
    <property type="entry name" value="MADS_BOX_2"/>
    <property type="match status" value="1"/>
</dbReference>
<dbReference type="InterPro" id="IPR033896">
    <property type="entry name" value="MEF2-like_N"/>
</dbReference>
<evidence type="ECO:0000313" key="7">
    <source>
        <dbReference type="EMBL" id="RZC14972.1"/>
    </source>
</evidence>
<dbReference type="InterPro" id="IPR002100">
    <property type="entry name" value="TF_MADSbox"/>
</dbReference>
<evidence type="ECO:0000313" key="8">
    <source>
        <dbReference type="Proteomes" id="UP000289340"/>
    </source>
</evidence>
<evidence type="ECO:0000256" key="3">
    <source>
        <dbReference type="ARBA" id="ARBA00023125"/>
    </source>
</evidence>
<dbReference type="SMR" id="A0A445KVE9"/>
<dbReference type="SMART" id="SM00432">
    <property type="entry name" value="MADS"/>
    <property type="match status" value="1"/>
</dbReference>
<keyword evidence="8" id="KW-1185">Reference proteome</keyword>
<comment type="subcellular location">
    <subcellularLocation>
        <location evidence="1">Nucleus</location>
    </subcellularLocation>
</comment>
<dbReference type="PRINTS" id="PR00404">
    <property type="entry name" value="MADSDOMAIN"/>
</dbReference>
<accession>A0A445KVE9</accession>
<dbReference type="AlphaFoldDB" id="A0A445KVE9"/>